<reference evidence="2 3" key="1">
    <citation type="submission" date="2016-02" db="EMBL/GenBank/DDBJ databases">
        <authorList>
            <person name="Wen L."/>
            <person name="He K."/>
            <person name="Yang H."/>
        </authorList>
    </citation>
    <scope>NUCLEOTIDE SEQUENCE [LARGE SCALE GENOMIC DNA]</scope>
    <source>
        <strain evidence="2 3">CD09_2</strain>
    </source>
</reference>
<dbReference type="AlphaFoldDB" id="A0A177K1S7"/>
<evidence type="ECO:0000313" key="2">
    <source>
        <dbReference type="EMBL" id="OAH46531.1"/>
    </source>
</evidence>
<dbReference type="Proteomes" id="UP000077262">
    <property type="component" value="Unassembled WGS sequence"/>
</dbReference>
<proteinExistence type="predicted"/>
<dbReference type="EMBL" id="LSTR01000020">
    <property type="protein sequence ID" value="OAH46531.1"/>
    <property type="molecule type" value="Genomic_DNA"/>
</dbReference>
<evidence type="ECO:0000259" key="1">
    <source>
        <dbReference type="Pfam" id="PF20546"/>
    </source>
</evidence>
<protein>
    <recommendedName>
        <fullName evidence="1">DUF6760 domain-containing protein</fullName>
    </recommendedName>
</protein>
<organism evidence="2 3">
    <name type="scientific">Sphingobium yanoikuyae</name>
    <name type="common">Sphingomonas yanoikuyae</name>
    <dbReference type="NCBI Taxonomy" id="13690"/>
    <lineage>
        <taxon>Bacteria</taxon>
        <taxon>Pseudomonadati</taxon>
        <taxon>Pseudomonadota</taxon>
        <taxon>Alphaproteobacteria</taxon>
        <taxon>Sphingomonadales</taxon>
        <taxon>Sphingomonadaceae</taxon>
        <taxon>Sphingobium</taxon>
    </lineage>
</organism>
<name>A0A177K1S7_SPHYA</name>
<dbReference type="Pfam" id="PF20546">
    <property type="entry name" value="DUF6760"/>
    <property type="match status" value="1"/>
</dbReference>
<dbReference type="RefSeq" id="WP_017498956.1">
    <property type="nucleotide sequence ID" value="NZ_DAMCJX010000055.1"/>
</dbReference>
<feature type="domain" description="DUF6760" evidence="1">
    <location>
        <begin position="6"/>
        <end position="49"/>
    </location>
</feature>
<accession>A0A177K1S7</accession>
<evidence type="ECO:0000313" key="3">
    <source>
        <dbReference type="Proteomes" id="UP000077262"/>
    </source>
</evidence>
<sequence length="59" mass="6740">MAYPVAELYGEMAFIAAHFHWSSETLMTMEHGERRRWCREISGINRRLGGAPDDPFAGL</sequence>
<gene>
    <name evidence="2" type="ORF">AX777_01295</name>
</gene>
<comment type="caution">
    <text evidence="2">The sequence shown here is derived from an EMBL/GenBank/DDBJ whole genome shotgun (WGS) entry which is preliminary data.</text>
</comment>
<dbReference type="InterPro" id="IPR046648">
    <property type="entry name" value="DUF6760"/>
</dbReference>